<comment type="catalytic activity">
    <reaction evidence="7">
        <text>(2R)-O-phospho-3-sulfolactate + H2O = (2R)-3-sulfolactate + phosphate</text>
        <dbReference type="Rhea" id="RHEA:23416"/>
        <dbReference type="ChEBI" id="CHEBI:15377"/>
        <dbReference type="ChEBI" id="CHEBI:15597"/>
        <dbReference type="ChEBI" id="CHEBI:43474"/>
        <dbReference type="ChEBI" id="CHEBI:58738"/>
        <dbReference type="EC" id="3.1.3.71"/>
    </reaction>
</comment>
<dbReference type="GO" id="GO:0000287">
    <property type="term" value="F:magnesium ion binding"/>
    <property type="evidence" value="ECO:0007669"/>
    <property type="project" value="InterPro"/>
</dbReference>
<keyword evidence="5" id="KW-0378">Hydrolase</keyword>
<evidence type="ECO:0000256" key="1">
    <source>
        <dbReference type="ARBA" id="ARBA00001946"/>
    </source>
</evidence>
<keyword evidence="6" id="KW-0460">Magnesium</keyword>
<organism evidence="8 9">
    <name type="scientific">Peribacillus muralis</name>
    <dbReference type="NCBI Taxonomy" id="264697"/>
    <lineage>
        <taxon>Bacteria</taxon>
        <taxon>Bacillati</taxon>
        <taxon>Bacillota</taxon>
        <taxon>Bacilli</taxon>
        <taxon>Bacillales</taxon>
        <taxon>Bacillaceae</taxon>
        <taxon>Peribacillus</taxon>
    </lineage>
</organism>
<dbReference type="AlphaFoldDB" id="A0A1B3XLG0"/>
<reference evidence="8 9" key="1">
    <citation type="submission" date="2016-08" db="EMBL/GenBank/DDBJ databases">
        <title>Complete genome sequence of Bacillus muralis G25-68, a strain with toxicity to nematodes.</title>
        <authorList>
            <person name="Zheng Z."/>
        </authorList>
    </citation>
    <scope>NUCLEOTIDE SEQUENCE [LARGE SCALE GENOMIC DNA]</scope>
    <source>
        <strain evidence="8 9">G25-68</strain>
    </source>
</reference>
<dbReference type="RefSeq" id="WP_064466464.1">
    <property type="nucleotide sequence ID" value="NZ_CP017080.1"/>
</dbReference>
<dbReference type="EC" id="3.1.3.71" evidence="3"/>
<comment type="similarity">
    <text evidence="2">Belongs to the ComB family.</text>
</comment>
<evidence type="ECO:0000256" key="4">
    <source>
        <dbReference type="ARBA" id="ARBA00021948"/>
    </source>
</evidence>
<proteinExistence type="inferred from homology"/>
<evidence type="ECO:0000256" key="6">
    <source>
        <dbReference type="ARBA" id="ARBA00022842"/>
    </source>
</evidence>
<evidence type="ECO:0000256" key="2">
    <source>
        <dbReference type="ARBA" id="ARBA00009997"/>
    </source>
</evidence>
<dbReference type="GO" id="GO:0050545">
    <property type="term" value="F:sulfopyruvate decarboxylase activity"/>
    <property type="evidence" value="ECO:0007669"/>
    <property type="project" value="TreeGrafter"/>
</dbReference>
<dbReference type="KEGG" id="bmur:ABE28_006865"/>
<dbReference type="EMBL" id="CP017080">
    <property type="protein sequence ID" value="AOH54068.1"/>
    <property type="molecule type" value="Genomic_DNA"/>
</dbReference>
<keyword evidence="9" id="KW-1185">Reference proteome</keyword>
<dbReference type="InterPro" id="IPR036702">
    <property type="entry name" value="ComB-like_sf"/>
</dbReference>
<evidence type="ECO:0000256" key="5">
    <source>
        <dbReference type="ARBA" id="ARBA00022801"/>
    </source>
</evidence>
<dbReference type="STRING" id="264697.ABE28_006865"/>
<dbReference type="PANTHER" id="PTHR37311:SF1">
    <property type="entry name" value="2-PHOSPHOSULFOLACTATE PHOSPHATASE-RELATED"/>
    <property type="match status" value="1"/>
</dbReference>
<dbReference type="Proteomes" id="UP000077926">
    <property type="component" value="Chromosome"/>
</dbReference>
<name>A0A1B3XLG0_9BACI</name>
<gene>
    <name evidence="8" type="ORF">ABE28_006865</name>
</gene>
<evidence type="ECO:0000313" key="9">
    <source>
        <dbReference type="Proteomes" id="UP000077926"/>
    </source>
</evidence>
<comment type="cofactor">
    <cofactor evidence="1">
        <name>Mg(2+)</name>
        <dbReference type="ChEBI" id="CHEBI:18420"/>
    </cofactor>
</comment>
<dbReference type="Gene3D" id="3.90.1560.10">
    <property type="entry name" value="ComB-like"/>
    <property type="match status" value="1"/>
</dbReference>
<protein>
    <recommendedName>
        <fullName evidence="4">Probable 2-phosphosulfolactate phosphatase</fullName>
        <ecNumber evidence="3">3.1.3.71</ecNumber>
    </recommendedName>
</protein>
<evidence type="ECO:0000313" key="8">
    <source>
        <dbReference type="EMBL" id="AOH54068.1"/>
    </source>
</evidence>
<sequence>MEHVQNIHLLLKKEEISKEKLSEGEKVAVILDVLLATTTIISALHDGARRVVPVMDPSDGLLMSQEEEFGEYVLAGELNAAPVDNIIYPSPTRLGKMVRDKTLILSTTNGTVALRNSAAAKKVYIASLLNNPSVAEKIKQQHQTETIIIVCSGNSGEFSLEDFYGAGHLIDCLTLGSEERFILNDAARAAIALYRTNLENAFEILQSSYVGQLFERHRLIDDLKLAANKGSINLVPEMVNGRIEAELSRGQMEHQNRNTR</sequence>
<accession>A0A1B3XLG0</accession>
<dbReference type="GO" id="GO:0050532">
    <property type="term" value="F:2-phosphosulfolactate phosphatase activity"/>
    <property type="evidence" value="ECO:0007669"/>
    <property type="project" value="UniProtKB-EC"/>
</dbReference>
<evidence type="ECO:0000256" key="3">
    <source>
        <dbReference type="ARBA" id="ARBA00012953"/>
    </source>
</evidence>
<dbReference type="PANTHER" id="PTHR37311">
    <property type="entry name" value="2-PHOSPHOSULFOLACTATE PHOSPHATASE-RELATED"/>
    <property type="match status" value="1"/>
</dbReference>
<dbReference type="Pfam" id="PF04029">
    <property type="entry name" value="2-ph_phosp"/>
    <property type="match status" value="1"/>
</dbReference>
<dbReference type="InterPro" id="IPR005238">
    <property type="entry name" value="ComB-like"/>
</dbReference>
<evidence type="ECO:0000256" key="7">
    <source>
        <dbReference type="ARBA" id="ARBA00033711"/>
    </source>
</evidence>
<dbReference type="SUPFAM" id="SSF142823">
    <property type="entry name" value="ComB-like"/>
    <property type="match status" value="1"/>
</dbReference>
<dbReference type="OrthoDB" id="4913at2"/>